<evidence type="ECO:0000313" key="2">
    <source>
        <dbReference type="Proteomes" id="UP000886998"/>
    </source>
</evidence>
<protein>
    <submittedName>
        <fullName evidence="1">Uncharacterized protein</fullName>
    </submittedName>
</protein>
<proteinExistence type="predicted"/>
<gene>
    <name evidence="1" type="ORF">TNIN_422001</name>
</gene>
<organism evidence="1 2">
    <name type="scientific">Trichonephila inaurata madagascariensis</name>
    <dbReference type="NCBI Taxonomy" id="2747483"/>
    <lineage>
        <taxon>Eukaryota</taxon>
        <taxon>Metazoa</taxon>
        <taxon>Ecdysozoa</taxon>
        <taxon>Arthropoda</taxon>
        <taxon>Chelicerata</taxon>
        <taxon>Arachnida</taxon>
        <taxon>Araneae</taxon>
        <taxon>Araneomorphae</taxon>
        <taxon>Entelegynae</taxon>
        <taxon>Araneoidea</taxon>
        <taxon>Nephilidae</taxon>
        <taxon>Trichonephila</taxon>
        <taxon>Trichonephila inaurata</taxon>
    </lineage>
</organism>
<reference evidence="1" key="1">
    <citation type="submission" date="2020-08" db="EMBL/GenBank/DDBJ databases">
        <title>Multicomponent nature underlies the extraordinary mechanical properties of spider dragline silk.</title>
        <authorList>
            <person name="Kono N."/>
            <person name="Nakamura H."/>
            <person name="Mori M."/>
            <person name="Yoshida Y."/>
            <person name="Ohtoshi R."/>
            <person name="Malay A.D."/>
            <person name="Moran D.A.P."/>
            <person name="Tomita M."/>
            <person name="Numata K."/>
            <person name="Arakawa K."/>
        </authorList>
    </citation>
    <scope>NUCLEOTIDE SEQUENCE</scope>
</reference>
<comment type="caution">
    <text evidence="1">The sequence shown here is derived from an EMBL/GenBank/DDBJ whole genome shotgun (WGS) entry which is preliminary data.</text>
</comment>
<dbReference type="AlphaFoldDB" id="A0A8X6YTZ4"/>
<evidence type="ECO:0000313" key="1">
    <source>
        <dbReference type="EMBL" id="GFY79210.1"/>
    </source>
</evidence>
<keyword evidence="2" id="KW-1185">Reference proteome</keyword>
<dbReference type="Proteomes" id="UP000886998">
    <property type="component" value="Unassembled WGS sequence"/>
</dbReference>
<accession>A0A8X6YTZ4</accession>
<name>A0A8X6YTZ4_9ARAC</name>
<sequence>MIRWSEKVTNENRIFNGNRECFQRQCMCLYKTQLNHKGTKNSEKNSFTPLTFRYRSKGVVRGIRGKERFSVKKKSAFCKKNREKCKRRKKAPFRGSSAQERFGASIFSYAEEVVAVEYKGSTPSALSRTIL</sequence>
<dbReference type="EMBL" id="BMAV01023458">
    <property type="protein sequence ID" value="GFY79210.1"/>
    <property type="molecule type" value="Genomic_DNA"/>
</dbReference>